<evidence type="ECO:0000256" key="4">
    <source>
        <dbReference type="ARBA" id="ARBA00024207"/>
    </source>
</evidence>
<dbReference type="Proteomes" id="UP000254326">
    <property type="component" value="Unassembled WGS sequence"/>
</dbReference>
<evidence type="ECO:0000313" key="5">
    <source>
        <dbReference type="EMBL" id="RDL45154.1"/>
    </source>
</evidence>
<keyword evidence="2" id="KW-0540">Nuclease</keyword>
<comment type="caution">
    <text evidence="5">The sequence shown here is derived from an EMBL/GenBank/DDBJ whole genome shotgun (WGS) entry which is preliminary data.</text>
</comment>
<gene>
    <name evidence="5" type="ORF">DN730_05955</name>
</gene>
<evidence type="ECO:0008006" key="7">
    <source>
        <dbReference type="Google" id="ProtNLM"/>
    </source>
</evidence>
<dbReference type="Pfam" id="PF01934">
    <property type="entry name" value="HepT-like"/>
    <property type="match status" value="1"/>
</dbReference>
<dbReference type="InterPro" id="IPR052379">
    <property type="entry name" value="Type_VII_TA_RNase"/>
</dbReference>
<dbReference type="OrthoDB" id="4829434at2"/>
<name>A0A370UBK2_9GAMM</name>
<dbReference type="GO" id="GO:0004540">
    <property type="term" value="F:RNA nuclease activity"/>
    <property type="evidence" value="ECO:0007669"/>
    <property type="project" value="InterPro"/>
</dbReference>
<keyword evidence="3" id="KW-0378">Hydrolase</keyword>
<dbReference type="EMBL" id="QKRA01000002">
    <property type="protein sequence ID" value="RDL45154.1"/>
    <property type="molecule type" value="Genomic_DNA"/>
</dbReference>
<reference evidence="5 6" key="1">
    <citation type="submission" date="2018-06" db="EMBL/GenBank/DDBJ databases">
        <title>Marinomonas sp. YLB-05 draft genome sequence.</title>
        <authorList>
            <person name="Yu L."/>
            <person name="Tang X."/>
        </authorList>
    </citation>
    <scope>NUCLEOTIDE SEQUENCE [LARGE SCALE GENOMIC DNA]</scope>
    <source>
        <strain evidence="5 6">YLB-05</strain>
    </source>
</reference>
<dbReference type="InterPro" id="IPR008201">
    <property type="entry name" value="HepT-like"/>
</dbReference>
<evidence type="ECO:0000313" key="6">
    <source>
        <dbReference type="Proteomes" id="UP000254326"/>
    </source>
</evidence>
<protein>
    <recommendedName>
        <fullName evidence="7">DUF86 domain-containing protein</fullName>
    </recommendedName>
</protein>
<dbReference type="RefSeq" id="WP_115467188.1">
    <property type="nucleotide sequence ID" value="NZ_QKRA01000002.1"/>
</dbReference>
<dbReference type="GO" id="GO:0016787">
    <property type="term" value="F:hydrolase activity"/>
    <property type="evidence" value="ECO:0007669"/>
    <property type="project" value="UniProtKB-KW"/>
</dbReference>
<dbReference type="Gene3D" id="1.20.120.580">
    <property type="entry name" value="bsu32300-like"/>
    <property type="match status" value="1"/>
</dbReference>
<keyword evidence="6" id="KW-1185">Reference proteome</keyword>
<accession>A0A370UBK2</accession>
<keyword evidence="1" id="KW-1277">Toxin-antitoxin system</keyword>
<sequence length="140" mass="16084">MPDSYYLSAIRLNAKTYQSELNELHDILAQRNLSTFEYRAAERALQVSIETAIGVAKHWAKSLSGMSPSEAYQAFEVISQHQHLNLEQLTNWRKVIGLRNALVHDYLNIDPNIVRSIIAQNYYQQIFDFITQGTRALESV</sequence>
<dbReference type="InterPro" id="IPR037038">
    <property type="entry name" value="HepT-like_sf"/>
</dbReference>
<dbReference type="GO" id="GO:0110001">
    <property type="term" value="C:toxin-antitoxin complex"/>
    <property type="evidence" value="ECO:0007669"/>
    <property type="project" value="InterPro"/>
</dbReference>
<proteinExistence type="inferred from homology"/>
<dbReference type="PANTHER" id="PTHR33397:SF5">
    <property type="entry name" value="RNASE YUTE-RELATED"/>
    <property type="match status" value="1"/>
</dbReference>
<dbReference type="AlphaFoldDB" id="A0A370UBK2"/>
<comment type="similarity">
    <text evidence="4">Belongs to the HepT RNase toxin family.</text>
</comment>
<organism evidence="5 6">
    <name type="scientific">Marinomonas piezotolerans</name>
    <dbReference type="NCBI Taxonomy" id="2213058"/>
    <lineage>
        <taxon>Bacteria</taxon>
        <taxon>Pseudomonadati</taxon>
        <taxon>Pseudomonadota</taxon>
        <taxon>Gammaproteobacteria</taxon>
        <taxon>Oceanospirillales</taxon>
        <taxon>Oceanospirillaceae</taxon>
        <taxon>Marinomonas</taxon>
    </lineage>
</organism>
<evidence type="ECO:0000256" key="1">
    <source>
        <dbReference type="ARBA" id="ARBA00022649"/>
    </source>
</evidence>
<evidence type="ECO:0000256" key="3">
    <source>
        <dbReference type="ARBA" id="ARBA00022801"/>
    </source>
</evidence>
<evidence type="ECO:0000256" key="2">
    <source>
        <dbReference type="ARBA" id="ARBA00022722"/>
    </source>
</evidence>
<dbReference type="PANTHER" id="PTHR33397">
    <property type="entry name" value="UPF0331 PROTEIN YUTE"/>
    <property type="match status" value="1"/>
</dbReference>
<dbReference type="NCBIfam" id="NF047751">
    <property type="entry name" value="HepT_toxin"/>
    <property type="match status" value="1"/>
</dbReference>